<name>A0A0P0V2X0_ORYSJ</name>
<dbReference type="InterPro" id="IPR012677">
    <property type="entry name" value="Nucleotide-bd_a/b_plait_sf"/>
</dbReference>
<feature type="compositionally biased region" description="Polar residues" evidence="4">
    <location>
        <begin position="256"/>
        <end position="273"/>
    </location>
</feature>
<dbReference type="Pfam" id="PF00076">
    <property type="entry name" value="RRM_1"/>
    <property type="match status" value="1"/>
</dbReference>
<dbReference type="GO" id="GO:0003723">
    <property type="term" value="F:RNA binding"/>
    <property type="evidence" value="ECO:0007669"/>
    <property type="project" value="UniProtKB-UniRule"/>
</dbReference>
<dbReference type="Gene3D" id="3.30.70.330">
    <property type="match status" value="1"/>
</dbReference>
<reference evidence="7" key="4">
    <citation type="journal article" date="2007" name="Genome Res.">
        <title>Curated Genome Annotation of Oryza sativa ssp. japonica and Comparative Genome Analysis with Arabidopsis thaliana.</title>
        <authorList>
            <consortium name="The Rice Annotation Project (RAP)"/>
            <person name="Itoh T."/>
            <person name="Tanaka T."/>
            <person name="Barrero R.A."/>
            <person name="Yamasaki C."/>
            <person name="Fujii Y."/>
            <person name="Hilton P.B."/>
            <person name="Antonio B.A."/>
            <person name="Aono H."/>
            <person name="Apweiler R."/>
            <person name="Bruskiewich R."/>
            <person name="Bureau T."/>
            <person name="Burr F."/>
            <person name="Costa de Oliveira A."/>
            <person name="Fuks G."/>
            <person name="Habara T."/>
            <person name="Haberer G."/>
            <person name="Han B."/>
            <person name="Harada E."/>
            <person name="Hiraki A.T."/>
            <person name="Hirochika H."/>
            <person name="Hoen D."/>
            <person name="Hokari H."/>
            <person name="Hosokawa S."/>
            <person name="Hsing Y."/>
            <person name="Ikawa H."/>
            <person name="Ikeo K."/>
            <person name="Imanishi T."/>
            <person name="Ito Y."/>
            <person name="Jaiswal P."/>
            <person name="Kanno M."/>
            <person name="Kawahara Y."/>
            <person name="Kawamura T."/>
            <person name="Kawashima H."/>
            <person name="Khurana J.P."/>
            <person name="Kikuchi S."/>
            <person name="Komatsu S."/>
            <person name="Koyanagi K.O."/>
            <person name="Kubooka H."/>
            <person name="Lieberherr D."/>
            <person name="Lin Y.C."/>
            <person name="Lonsdale D."/>
            <person name="Matsumoto T."/>
            <person name="Matsuya A."/>
            <person name="McCombie W.R."/>
            <person name="Messing J."/>
            <person name="Miyao A."/>
            <person name="Mulder N."/>
            <person name="Nagamura Y."/>
            <person name="Nam J."/>
            <person name="Namiki N."/>
            <person name="Numa H."/>
            <person name="Nurimoto S."/>
            <person name="O'donovan C."/>
            <person name="Ohyanagi H."/>
            <person name="Okido T."/>
            <person name="Oota S."/>
            <person name="Osato N."/>
            <person name="Palmer L.E."/>
            <person name="Quetier F."/>
            <person name="Raghuvanshi S."/>
            <person name="Saichi N."/>
            <person name="Sakai H."/>
            <person name="Sakai Y."/>
            <person name="Sakata K."/>
            <person name="Sakurai T."/>
            <person name="Sato F."/>
            <person name="Sato Y."/>
            <person name="Schoof H."/>
            <person name="Seki M."/>
            <person name="Shibata M."/>
            <person name="Shimizu Y."/>
            <person name="Shinozaki K."/>
            <person name="Shinso Y."/>
            <person name="Singh N.K."/>
            <person name="Smith-White B."/>
            <person name="Takeda J."/>
            <person name="Tanino M."/>
            <person name="Tatusova T."/>
            <person name="Thongjuea S."/>
            <person name="Todokoro F."/>
            <person name="Tsugane M."/>
            <person name="Tyagi A.K."/>
            <person name="Vanavichit A."/>
            <person name="Wang A."/>
            <person name="Wing R.A."/>
            <person name="Yamaguchi K."/>
            <person name="Yamamoto M."/>
            <person name="Yamamoto N."/>
            <person name="Yu Y."/>
            <person name="Zhang H."/>
            <person name="Zhao Q."/>
            <person name="Higo K."/>
            <person name="Burr B."/>
            <person name="Gojobori T."/>
            <person name="Sasaki T."/>
        </authorList>
    </citation>
    <scope>NUCLEOTIDE SEQUENCE</scope>
</reference>
<evidence type="ECO:0000256" key="4">
    <source>
        <dbReference type="SAM" id="MobiDB-lite"/>
    </source>
</evidence>
<dbReference type="SUPFAM" id="SSF54928">
    <property type="entry name" value="RNA-binding domain, RBD"/>
    <property type="match status" value="1"/>
</dbReference>
<keyword evidence="6" id="KW-0413">Isomerase</keyword>
<dbReference type="OrthoDB" id="439808at2759"/>
<protein>
    <submittedName>
        <fullName evidence="7">Os01g0367300 protein</fullName>
    </submittedName>
    <submittedName>
        <fullName evidence="6">Peptidylprolyl cis-trans isomerase-like protein</fullName>
    </submittedName>
</protein>
<feature type="compositionally biased region" description="Polar residues" evidence="4">
    <location>
        <begin position="145"/>
        <end position="163"/>
    </location>
</feature>
<dbReference type="GeneID" id="9270146"/>
<dbReference type="PANTHER" id="PTHR13952">
    <property type="entry name" value="U1 SMALL NUCLEAR RIBONUCLEOPROTEIN 70 KD"/>
    <property type="match status" value="1"/>
</dbReference>
<feature type="compositionally biased region" description="Basic and acidic residues" evidence="4">
    <location>
        <begin position="201"/>
        <end position="214"/>
    </location>
</feature>
<feature type="region of interest" description="Disordered" evidence="4">
    <location>
        <begin position="136"/>
        <end position="617"/>
    </location>
</feature>
<evidence type="ECO:0000256" key="2">
    <source>
        <dbReference type="ARBA" id="ARBA00023242"/>
    </source>
</evidence>
<dbReference type="GO" id="GO:0005634">
    <property type="term" value="C:nucleus"/>
    <property type="evidence" value="ECO:0007669"/>
    <property type="project" value="UniProtKB-SubCell"/>
</dbReference>
<feature type="compositionally biased region" description="Basic residues" evidence="4">
    <location>
        <begin position="325"/>
        <end position="342"/>
    </location>
</feature>
<evidence type="ECO:0000256" key="3">
    <source>
        <dbReference type="PROSITE-ProRule" id="PRU00176"/>
    </source>
</evidence>
<dbReference type="InterPro" id="IPR000504">
    <property type="entry name" value="RRM_dom"/>
</dbReference>
<accession>A0A0P0V2X0</accession>
<feature type="domain" description="RRM" evidence="5">
    <location>
        <begin position="617"/>
        <end position="695"/>
    </location>
</feature>
<evidence type="ECO:0000256" key="1">
    <source>
        <dbReference type="ARBA" id="ARBA00004123"/>
    </source>
</evidence>
<evidence type="ECO:0000313" key="8">
    <source>
        <dbReference type="Proteomes" id="UP000000763"/>
    </source>
</evidence>
<evidence type="ECO:0000313" key="6">
    <source>
        <dbReference type="EMBL" id="BAD88333.1"/>
    </source>
</evidence>
<dbReference type="EMBL" id="AP008207">
    <property type="protein sequence ID" value="BAH91071.1"/>
    <property type="molecule type" value="Genomic_DNA"/>
</dbReference>
<feature type="compositionally biased region" description="Basic residues" evidence="4">
    <location>
        <begin position="535"/>
        <end position="549"/>
    </location>
</feature>
<reference evidence="7 8" key="2">
    <citation type="journal article" date="2005" name="Nature">
        <title>The map-based sequence of the rice genome.</title>
        <authorList>
            <consortium name="International rice genome sequencing project (IRGSP)"/>
            <person name="Matsumoto T."/>
            <person name="Wu J."/>
            <person name="Kanamori H."/>
            <person name="Katayose Y."/>
            <person name="Fujisawa M."/>
            <person name="Namiki N."/>
            <person name="Mizuno H."/>
            <person name="Yamamoto K."/>
            <person name="Antonio B.A."/>
            <person name="Baba T."/>
            <person name="Sakata K."/>
            <person name="Nagamura Y."/>
            <person name="Aoki H."/>
            <person name="Arikawa K."/>
            <person name="Arita K."/>
            <person name="Bito T."/>
            <person name="Chiden Y."/>
            <person name="Fujitsuka N."/>
            <person name="Fukunaka R."/>
            <person name="Hamada M."/>
            <person name="Harada C."/>
            <person name="Hayashi A."/>
            <person name="Hijishita S."/>
            <person name="Honda M."/>
            <person name="Hosokawa S."/>
            <person name="Ichikawa Y."/>
            <person name="Idonuma A."/>
            <person name="Iijima M."/>
            <person name="Ikeda M."/>
            <person name="Ikeno M."/>
            <person name="Ito K."/>
            <person name="Ito S."/>
            <person name="Ito T."/>
            <person name="Ito Y."/>
            <person name="Ito Y."/>
            <person name="Iwabuchi A."/>
            <person name="Kamiya K."/>
            <person name="Karasawa W."/>
            <person name="Kurita K."/>
            <person name="Katagiri S."/>
            <person name="Kikuta A."/>
            <person name="Kobayashi H."/>
            <person name="Kobayashi N."/>
            <person name="Machita K."/>
            <person name="Maehara T."/>
            <person name="Masukawa M."/>
            <person name="Mizubayashi T."/>
            <person name="Mukai Y."/>
            <person name="Nagasaki H."/>
            <person name="Nagata Y."/>
            <person name="Naito S."/>
            <person name="Nakashima M."/>
            <person name="Nakama Y."/>
            <person name="Nakamichi Y."/>
            <person name="Nakamura M."/>
            <person name="Meguro A."/>
            <person name="Negishi M."/>
            <person name="Ohta I."/>
            <person name="Ohta T."/>
            <person name="Okamoto M."/>
            <person name="Ono N."/>
            <person name="Saji S."/>
            <person name="Sakaguchi M."/>
            <person name="Sakai K."/>
            <person name="Shibata M."/>
            <person name="Shimokawa T."/>
            <person name="Song J."/>
            <person name="Takazaki Y."/>
            <person name="Terasawa K."/>
            <person name="Tsugane M."/>
            <person name="Tsuji K."/>
            <person name="Ueda S."/>
            <person name="Waki K."/>
            <person name="Yamagata H."/>
            <person name="Yamamoto M."/>
            <person name="Yamamoto S."/>
            <person name="Yamane H."/>
            <person name="Yoshiki S."/>
            <person name="Yoshihara R."/>
            <person name="Yukawa K."/>
            <person name="Zhong H."/>
            <person name="Yano M."/>
            <person name="Yuan Q."/>
            <person name="Ouyang S."/>
            <person name="Liu J."/>
            <person name="Jones K.M."/>
            <person name="Gansberger K."/>
            <person name="Moffat K."/>
            <person name="Hill J."/>
            <person name="Bera J."/>
            <person name="Fadrosh D."/>
            <person name="Jin S."/>
            <person name="Johri S."/>
            <person name="Kim M."/>
            <person name="Overton L."/>
            <person name="Reardon M."/>
            <person name="Tsitrin T."/>
            <person name="Vuong H."/>
            <person name="Weaver B."/>
            <person name="Ciecko A."/>
            <person name="Tallon L."/>
            <person name="Jackson J."/>
            <person name="Pai G."/>
            <person name="Aken S.V."/>
            <person name="Utterback T."/>
            <person name="Reidmuller S."/>
            <person name="Feldblyum T."/>
            <person name="Hsiao J."/>
            <person name="Zismann V."/>
            <person name="Iobst S."/>
            <person name="de Vazeille A.R."/>
            <person name="Buell C.R."/>
            <person name="Ying K."/>
            <person name="Li Y."/>
            <person name="Lu T."/>
            <person name="Huang Y."/>
            <person name="Zhao Q."/>
            <person name="Feng Q."/>
            <person name="Zhang L."/>
            <person name="Zhu J."/>
            <person name="Weng Q."/>
            <person name="Mu J."/>
            <person name="Lu Y."/>
            <person name="Fan D."/>
            <person name="Liu Y."/>
            <person name="Guan J."/>
            <person name="Zhang Y."/>
            <person name="Yu S."/>
            <person name="Liu X."/>
            <person name="Zhang Y."/>
            <person name="Hong G."/>
            <person name="Han B."/>
            <person name="Choisne N."/>
            <person name="Demange N."/>
            <person name="Orjeda G."/>
            <person name="Samain S."/>
            <person name="Cattolico L."/>
            <person name="Pelletier E."/>
            <person name="Couloux A."/>
            <person name="Segurens B."/>
            <person name="Wincker P."/>
            <person name="D'Hont A."/>
            <person name="Scarpelli C."/>
            <person name="Weissenbach J."/>
            <person name="Salanoubat M."/>
            <person name="Quetier F."/>
            <person name="Yu Y."/>
            <person name="Kim H.R."/>
            <person name="Rambo T."/>
            <person name="Currie J."/>
            <person name="Collura K."/>
            <person name="Luo M."/>
            <person name="Yang T."/>
            <person name="Ammiraju J.S.S."/>
            <person name="Engler F."/>
            <person name="Soderlund C."/>
            <person name="Wing R.A."/>
            <person name="Palmer L.E."/>
            <person name="de la Bastide M."/>
            <person name="Spiegel L."/>
            <person name="Nascimento L."/>
            <person name="Zutavern T."/>
            <person name="O'Shaughnessy A."/>
            <person name="Dike S."/>
            <person name="Dedhia N."/>
            <person name="Preston R."/>
            <person name="Balija V."/>
            <person name="McCombie W.R."/>
            <person name="Chow T."/>
            <person name="Chen H."/>
            <person name="Chung M."/>
            <person name="Chen C."/>
            <person name="Shaw J."/>
            <person name="Wu H."/>
            <person name="Hsiao K."/>
            <person name="Chao Y."/>
            <person name="Chu M."/>
            <person name="Cheng C."/>
            <person name="Hour A."/>
            <person name="Lee P."/>
            <person name="Lin S."/>
            <person name="Lin Y."/>
            <person name="Liou J."/>
            <person name="Liu S."/>
            <person name="Hsing Y."/>
            <person name="Raghuvanshi S."/>
            <person name="Mohanty A."/>
            <person name="Bharti A.K."/>
            <person name="Gaur A."/>
            <person name="Gupta V."/>
            <person name="Kumar D."/>
            <person name="Ravi V."/>
            <person name="Vij S."/>
            <person name="Kapur A."/>
            <person name="Khurana P."/>
            <person name="Khurana P."/>
            <person name="Khurana J.P."/>
            <person name="Tyagi A.K."/>
            <person name="Gaikwad K."/>
            <person name="Singh A."/>
            <person name="Dalal V."/>
            <person name="Srivastava S."/>
            <person name="Dixit A."/>
            <person name="Pal A.K."/>
            <person name="Ghazi I.A."/>
            <person name="Yadav M."/>
            <person name="Pandit A."/>
            <person name="Bhargava A."/>
            <person name="Sureshbabu K."/>
            <person name="Batra K."/>
            <person name="Sharma T.R."/>
            <person name="Mohapatra T."/>
            <person name="Singh N.K."/>
            <person name="Messing J."/>
            <person name="Nelson A.B."/>
            <person name="Fuks G."/>
            <person name="Kavchok S."/>
            <person name="Keizer G."/>
            <person name="Linton E."/>
            <person name="Llaca V."/>
            <person name="Song R."/>
            <person name="Tanyolac B."/>
            <person name="Young S."/>
            <person name="Ho-Il K."/>
            <person name="Hahn J.H."/>
            <person name="Sangsakoo G."/>
            <person name="Vanavichit A."/>
            <person name="de Mattos Luiz.A.T."/>
            <person name="Zimmer P.D."/>
            <person name="Malone G."/>
            <person name="Dellagostin O."/>
            <person name="de Oliveira A.C."/>
            <person name="Bevan M."/>
            <person name="Bancroft I."/>
            <person name="Minx P."/>
            <person name="Cordum H."/>
            <person name="Wilson R."/>
            <person name="Cheng Z."/>
            <person name="Jin W."/>
            <person name="Jiang J."/>
            <person name="Leong S.A."/>
            <person name="Iwama H."/>
            <person name="Gojobori T."/>
            <person name="Itoh T."/>
            <person name="Niimura Y."/>
            <person name="Fujii Y."/>
            <person name="Habara T."/>
            <person name="Sakai H."/>
            <person name="Sato Y."/>
            <person name="Wilson G."/>
            <person name="Kumar K."/>
            <person name="McCouch S."/>
            <person name="Juretic N."/>
            <person name="Hoen D."/>
            <person name="Wright S."/>
            <person name="Bruskiewich R."/>
            <person name="Bureau T."/>
            <person name="Miyao A."/>
            <person name="Hirochika H."/>
            <person name="Nishikawa T."/>
            <person name="Kadowaki K."/>
            <person name="Sugiura M."/>
            <person name="Burr B."/>
            <person name="Sasaki T."/>
        </authorList>
    </citation>
    <scope>NUCLEOTIDE SEQUENCE [LARGE SCALE GENOMIC DNA]</scope>
    <source>
        <strain evidence="8">cv. Nipponbare</strain>
    </source>
</reference>
<proteinExistence type="predicted"/>
<feature type="compositionally biased region" description="Basic residues" evidence="4">
    <location>
        <begin position="556"/>
        <end position="599"/>
    </location>
</feature>
<keyword evidence="2" id="KW-0539">Nucleus</keyword>
<dbReference type="OMA" id="SWILLYV"/>
<reference evidence="7" key="7">
    <citation type="submission" date="2012-08" db="EMBL/GenBank/DDBJ databases">
        <title>Oryza sativa nipponbare(GA3) genomic DNA, chromosome 1.</title>
        <authorList>
            <consortium name="IRGSP(International Rice Genome Sequencing Project)"/>
        </authorList>
    </citation>
    <scope>NUCLEOTIDE SEQUENCE</scope>
</reference>
<feature type="compositionally biased region" description="Basic and acidic residues" evidence="4">
    <location>
        <begin position="388"/>
        <end position="534"/>
    </location>
</feature>
<dbReference type="SMR" id="A0A0P0V2X0"/>
<dbReference type="FunFam" id="3.30.70.330:FF:000535">
    <property type="entry name" value="Serine/arginine-rich splicing factor SR45a"/>
    <property type="match status" value="1"/>
</dbReference>
<dbReference type="KEGG" id="dosa:Os01g0367300"/>
<feature type="compositionally biased region" description="Basic and acidic residues" evidence="4">
    <location>
        <begin position="359"/>
        <end position="374"/>
    </location>
</feature>
<dbReference type="PANTHER" id="PTHR13952:SF9">
    <property type="entry name" value="SERINE_ARGININE REPETITIVE MATRIX PROTEIN 1-LIKE"/>
    <property type="match status" value="1"/>
</dbReference>
<dbReference type="InterPro" id="IPR051183">
    <property type="entry name" value="U1_U11-U12_snRNP_70-35kDa"/>
</dbReference>
<dbReference type="SMART" id="SM00360">
    <property type="entry name" value="RRM"/>
    <property type="match status" value="1"/>
</dbReference>
<gene>
    <name evidence="7" type="ordered locus">Os01g0367300</name>
    <name evidence="6" type="ORF">B1329D01.5</name>
</gene>
<feature type="compositionally biased region" description="Polar residues" evidence="4">
    <location>
        <begin position="172"/>
        <end position="184"/>
    </location>
</feature>
<reference evidence="7" key="8">
    <citation type="submission" date="2012-08" db="EMBL/GenBank/DDBJ databases">
        <title>The Second Rice Annotation Project Meeting (RAP2).</title>
        <authorList>
            <consortium name="The Rice Annotation Project (RAP)"/>
        </authorList>
    </citation>
    <scope>NUCLEOTIDE SEQUENCE</scope>
</reference>
<organism evidence="6 8">
    <name type="scientific">Oryza sativa subsp. japonica</name>
    <name type="common">Rice</name>
    <dbReference type="NCBI Taxonomy" id="39947"/>
    <lineage>
        <taxon>Eukaryota</taxon>
        <taxon>Viridiplantae</taxon>
        <taxon>Streptophyta</taxon>
        <taxon>Embryophyta</taxon>
        <taxon>Tracheophyta</taxon>
        <taxon>Spermatophyta</taxon>
        <taxon>Magnoliopsida</taxon>
        <taxon>Liliopsida</taxon>
        <taxon>Poales</taxon>
        <taxon>Poaceae</taxon>
        <taxon>BOP clade</taxon>
        <taxon>Oryzoideae</taxon>
        <taxon>Oryzeae</taxon>
        <taxon>Oryzinae</taxon>
        <taxon>Oryza</taxon>
        <taxon>Oryza sativa</taxon>
    </lineage>
</organism>
<reference evidence="7" key="3">
    <citation type="journal article" date="2006" name="Nucleic Acids Res.">
        <title>The Rice Annotation Project Database (RAP-DB): hub for Oryza sativa ssp. japonica genome information.</title>
        <authorList>
            <person name="Ohyanagi H."/>
            <person name="Tanaka T."/>
            <person name="Sakai H."/>
            <person name="Shigemoto Y."/>
            <person name="Yamaguchi K."/>
            <person name="Habara T."/>
            <person name="Fujii Y."/>
            <person name="Antonio B.A."/>
            <person name="Nagamura Y."/>
            <person name="Imanishi T."/>
            <person name="Ikeo K."/>
            <person name="Itoh T."/>
            <person name="Gojobori T."/>
            <person name="Sasaki T."/>
        </authorList>
    </citation>
    <scope>NUCLEOTIDE SEQUENCE</scope>
</reference>
<reference evidence="6" key="1">
    <citation type="submission" date="2003-06" db="EMBL/GenBank/DDBJ databases">
        <title>Oryza sativa nipponbare(GA3) genomic DNA, chromosome 1, BAC clone:B1329D01.</title>
        <authorList>
            <person name="Sasaki T."/>
            <person name="Matsumoto T."/>
            <person name="Katayose Y."/>
        </authorList>
    </citation>
    <scope>NUCLEOTIDE SEQUENCE</scope>
</reference>
<feature type="compositionally biased region" description="Basic residues" evidence="4">
    <location>
        <begin position="375"/>
        <end position="387"/>
    </location>
</feature>
<reference evidence="7" key="5">
    <citation type="journal article" date="2008" name="Nucleic Acids Res.">
        <title>The Rice Annotation Project Database (RAP-DB): 2008 update.</title>
        <authorList>
            <consortium name="The Rice Annotation Project (RAP)"/>
            <person name="Tanaka T."/>
            <person name="Antonio B.A."/>
            <person name="Kikuchi S."/>
            <person name="Matsumoto T."/>
            <person name="Nagamura Y."/>
            <person name="Numa H."/>
            <person name="Sakai H."/>
            <person name="Wu J."/>
            <person name="Itoh T."/>
            <person name="Sasaki T."/>
            <person name="Aono R."/>
            <person name="Fujii Y."/>
            <person name="Habara T."/>
            <person name="Harada E."/>
            <person name="Kanno M."/>
            <person name="Kawahara Y."/>
            <person name="Kawashima H."/>
            <person name="Kubooka H."/>
            <person name="Matsuya A."/>
            <person name="Nakaoka H."/>
            <person name="Saichi N."/>
            <person name="Sanbonmatsu R."/>
            <person name="Sato Y."/>
            <person name="Shinso Y."/>
            <person name="Suzuki M."/>
            <person name="Takeda J."/>
            <person name="Tanino M."/>
            <person name="Todokoro F."/>
            <person name="Yamaguchi K."/>
            <person name="Yamamoto N."/>
            <person name="Yamasaki C."/>
            <person name="Imanishi T."/>
            <person name="Okido T."/>
            <person name="Tada M."/>
            <person name="Ikeo K."/>
            <person name="Tateno Y."/>
            <person name="Gojobori T."/>
            <person name="Lin Y.C."/>
            <person name="Wei F.J."/>
            <person name="Hsing Y.I."/>
            <person name="Zhao Q."/>
            <person name="Han B."/>
            <person name="Kramer M.R."/>
            <person name="McCombie R.W."/>
            <person name="Lonsdale D."/>
            <person name="O'Donovan C.C."/>
            <person name="Whitfield E.J."/>
            <person name="Apweiler R."/>
            <person name="Koyanagi K.O."/>
            <person name="Khurana J.P."/>
            <person name="Raghuvanshi S."/>
            <person name="Singh N.K."/>
            <person name="Tyagi A.K."/>
            <person name="Haberer G."/>
            <person name="Fujisawa M."/>
            <person name="Hosokawa S."/>
            <person name="Ito Y."/>
            <person name="Ikawa H."/>
            <person name="Shibata M."/>
            <person name="Yamamoto M."/>
            <person name="Bruskiewich R.M."/>
            <person name="Hoen D.R."/>
            <person name="Bureau TE."/>
            <person name="Namiki N."/>
            <person name="Ohyanagi H."/>
            <person name="Sakai Y."/>
            <person name="Nobushima S."/>
            <person name="Sakata K."/>
            <person name="Barrero R.A."/>
            <person name="Sato Y."/>
            <person name="Souvorov A."/>
            <person name="Smith-White B."/>
            <person name="Tatusova T."/>
            <person name="An S."/>
            <person name="An G."/>
            <person name="OOta S."/>
            <person name="Fuks G."/>
            <person name="Messing J."/>
            <person name="Christie K.R."/>
            <person name="Lieberherr D."/>
            <person name="Kim H."/>
            <person name="Zuccolo A."/>
            <person name="Wing R.A."/>
            <person name="Nobuta K."/>
            <person name="Green P.J."/>
            <person name="Lu C."/>
            <person name="Meyers BC."/>
            <person name="Chaparro C."/>
            <person name="Piegu B."/>
            <person name="Panaud O."/>
            <person name="Echeverria M."/>
        </authorList>
    </citation>
    <scope>NUCLEOTIDE SEQUENCE</scope>
</reference>
<evidence type="ECO:0000313" key="7">
    <source>
        <dbReference type="EMBL" id="BAH91071.1"/>
    </source>
</evidence>
<feature type="region of interest" description="Disordered" evidence="4">
    <location>
        <begin position="1"/>
        <end position="26"/>
    </location>
</feature>
<evidence type="ECO:0000259" key="5">
    <source>
        <dbReference type="PROSITE" id="PS50102"/>
    </source>
</evidence>
<dbReference type="GO" id="GO:0016853">
    <property type="term" value="F:isomerase activity"/>
    <property type="evidence" value="ECO:0007669"/>
    <property type="project" value="UniProtKB-KW"/>
</dbReference>
<dbReference type="Gramene" id="Os01t0367300-01">
    <property type="protein sequence ID" value="Os01t0367300-01"/>
    <property type="gene ID" value="Os01g0367300"/>
</dbReference>
<dbReference type="PROSITE" id="PS50102">
    <property type="entry name" value="RRM"/>
    <property type="match status" value="1"/>
</dbReference>
<dbReference type="InterPro" id="IPR035979">
    <property type="entry name" value="RBD_domain_sf"/>
</dbReference>
<dbReference type="EMBL" id="AP006530">
    <property type="protein sequence ID" value="BAD88333.1"/>
    <property type="molecule type" value="Genomic_DNA"/>
</dbReference>
<dbReference type="Proteomes" id="UP000000763">
    <property type="component" value="Chromosome 1"/>
</dbReference>
<keyword evidence="3" id="KW-0694">RNA-binding</keyword>
<dbReference type="AlphaFoldDB" id="A0A0P0V2X0"/>
<reference evidence="8" key="6">
    <citation type="journal article" date="2008" name="Nucleic Acids Res.">
        <title>The rice annotation project database (RAP-DB): 2008 update.</title>
        <authorList>
            <consortium name="The rice annotation project (RAP)"/>
        </authorList>
    </citation>
    <scope>GENOME REANNOTATION</scope>
    <source>
        <strain evidence="8">cv. Nipponbare</strain>
    </source>
</reference>
<sequence>MDYISPDRSLEGACGDPGPLFGDHDGSLLEHMGFHGDPQHVSPQLNEGLLVDSTDQISYLAADSPSFMNDQIPCNTMKSASTSPASPLKQADDHHVHIDSDMENDAAEQNLHDSYSEAQTTSLGYGIHRRTEVADAAQPTELHESNGNNDTSNFQEETTQSDTYLGDAMLNENGSRDYQLNNSGADDDEIPNSPALEMEDVDTRALHETSHDEKYEAEDDQMNGRNSSPCDEHDEDNCNSVIEPSYLDVMEHENPGTKNGMLTPSNQWDSPPESSARLEKGTPSPDRMVSLPVGRSPRTHSPKELDSPRPENEVGKLATSQNSPVRRRSRSPGKHETNRRRASSRELSPHGRQNSPSPPEKKARREHRHGDGSPRRRSVSPRRRALPKRRDSPRRDSPSRRRDSPRRDSPSRRRDSPRRDSPSRRRDSPRKDSPLRRRDSPRRDSPSRRRDSPRKDSPSRRRDSPRRDSPSRRRDSPRRDSPLRRRDSPRRASPSRRRDSPRRDSPSRRRDSPRRSSPSRRRDSPRRDSPSRRRDSPRRRHRSKSRSPSRKTDGSRHRREHGRSRSRSPHSRSHHRRSPRRHSPRRRSSPSSHRHHSPRRPWSPPANRKTGLGKPGRNLFVAGFSYATTERDLEKKFSKYGRVTSARVVRDKRSGDSRGFGFLSLEKDEDADAAIRACDETEWNGRIILVEKSKAPTW</sequence>
<feature type="compositionally biased region" description="Basic and acidic residues" evidence="4">
    <location>
        <begin position="301"/>
        <end position="314"/>
    </location>
</feature>
<comment type="subcellular location">
    <subcellularLocation>
        <location evidence="1">Nucleus</location>
    </subcellularLocation>
</comment>